<dbReference type="Proteomes" id="UP001597114">
    <property type="component" value="Unassembled WGS sequence"/>
</dbReference>
<organism evidence="1 2">
    <name type="scientific">Pseudonocardia yunnanensis</name>
    <dbReference type="NCBI Taxonomy" id="58107"/>
    <lineage>
        <taxon>Bacteria</taxon>
        <taxon>Bacillati</taxon>
        <taxon>Actinomycetota</taxon>
        <taxon>Actinomycetes</taxon>
        <taxon>Pseudonocardiales</taxon>
        <taxon>Pseudonocardiaceae</taxon>
        <taxon>Pseudonocardia</taxon>
    </lineage>
</organism>
<protein>
    <submittedName>
        <fullName evidence="1">Uncharacterized protein</fullName>
    </submittedName>
</protein>
<evidence type="ECO:0000313" key="1">
    <source>
        <dbReference type="EMBL" id="MFD1524317.1"/>
    </source>
</evidence>
<evidence type="ECO:0000313" key="2">
    <source>
        <dbReference type="Proteomes" id="UP001597114"/>
    </source>
</evidence>
<sequence>MPINNLINQLNPIRRQLRAIRSDLLHQILMLLLILRIRGLGHLTRSNLLLLRRQRRLALIHPDPALEHLLGLLRRILVLPLTEPT</sequence>
<dbReference type="RefSeq" id="WP_379659477.1">
    <property type="nucleotide sequence ID" value="NZ_JBHUCO010000080.1"/>
</dbReference>
<proteinExistence type="predicted"/>
<reference evidence="2" key="1">
    <citation type="journal article" date="2019" name="Int. J. Syst. Evol. Microbiol.">
        <title>The Global Catalogue of Microorganisms (GCM) 10K type strain sequencing project: providing services to taxonomists for standard genome sequencing and annotation.</title>
        <authorList>
            <consortium name="The Broad Institute Genomics Platform"/>
            <consortium name="The Broad Institute Genome Sequencing Center for Infectious Disease"/>
            <person name="Wu L."/>
            <person name="Ma J."/>
        </authorList>
    </citation>
    <scope>NUCLEOTIDE SEQUENCE [LARGE SCALE GENOMIC DNA]</scope>
    <source>
        <strain evidence="2">CCM 7043</strain>
    </source>
</reference>
<comment type="caution">
    <text evidence="1">The sequence shown here is derived from an EMBL/GenBank/DDBJ whole genome shotgun (WGS) entry which is preliminary data.</text>
</comment>
<gene>
    <name evidence="1" type="ORF">ACFSJD_42985</name>
</gene>
<name>A0ABW4F9V1_9PSEU</name>
<dbReference type="EMBL" id="JBHUCO010000080">
    <property type="protein sequence ID" value="MFD1524317.1"/>
    <property type="molecule type" value="Genomic_DNA"/>
</dbReference>
<accession>A0ABW4F9V1</accession>
<keyword evidence="2" id="KW-1185">Reference proteome</keyword>